<evidence type="ECO:0000256" key="2">
    <source>
        <dbReference type="RuleBase" id="RU361220"/>
    </source>
</evidence>
<reference evidence="5 6" key="1">
    <citation type="submission" date="2023-12" db="EMBL/GenBank/DDBJ databases">
        <title>Jeotgalibacillus haloalkaliphilus sp. nov., a novel salt-tolerant bacteria, isolated from the estuary of the Fenhe River into the Yellow River.</title>
        <authorList>
            <person name="Li Y."/>
        </authorList>
    </citation>
    <scope>NUCLEOTIDE SEQUENCE [LARGE SCALE GENOMIC DNA]</scope>
    <source>
        <strain evidence="5 6">HH7-29</strain>
    </source>
</reference>
<evidence type="ECO:0000313" key="6">
    <source>
        <dbReference type="Proteomes" id="UP001292084"/>
    </source>
</evidence>
<proteinExistence type="inferred from homology"/>
<keyword evidence="5" id="KW-0378">Hydrolase</keyword>
<keyword evidence="4" id="KW-0732">Signal</keyword>
<sequence length="447" mass="50238">MGNTKRKTKVIGKLIIAGVLTVSGLTAIPAQAESNAAYDTSVWSRQMAEKVELTKDNTAPEIDTDFDLVAPDHWVWDTWPLQNRDGSLAKIKGYRVAFALVAPRNLGWGARHTEARIGMFTSKNGKDWTYQGIPYEYEEALGHMQWAGSAMLDEEGKVHFFYTATGEKENWQQDNWERTAPQKLAKTTFDISADKEGVHLTNEGEHEIMLEADGEYYETIEQADSPIITAFRDPYFFQDPATGKEYILFEGQTGDNYDYLKPENIGDEEYRQTADVPAGAEKYNGNIGIAEVTDDDASELEMMPPLLESIGTNHQMERPHMVVKDGNYYLFTISHTFTYAPGLTGPDGVYGFVSEEGMFGDYEPMNESGLVIANPEDNPYQAYSWNILPDFQVISFINEPRDENGEVQFGGTFAPTLQIEVDGKTSTITEERKHGEIKPFGSYSKQY</sequence>
<dbReference type="EMBL" id="JAXQNN010000003">
    <property type="protein sequence ID" value="MDZ5712820.1"/>
    <property type="molecule type" value="Genomic_DNA"/>
</dbReference>
<evidence type="ECO:0000256" key="4">
    <source>
        <dbReference type="SAM" id="SignalP"/>
    </source>
</evidence>
<feature type="region of interest" description="Disordered" evidence="3">
    <location>
        <begin position="428"/>
        <end position="447"/>
    </location>
</feature>
<accession>A0ABU5KNI4</accession>
<evidence type="ECO:0000256" key="3">
    <source>
        <dbReference type="SAM" id="MobiDB-lite"/>
    </source>
</evidence>
<feature type="signal peptide" evidence="4">
    <location>
        <begin position="1"/>
        <end position="32"/>
    </location>
</feature>
<dbReference type="SUPFAM" id="SSF75005">
    <property type="entry name" value="Arabinanase/levansucrase/invertase"/>
    <property type="match status" value="1"/>
</dbReference>
<dbReference type="Proteomes" id="UP001292084">
    <property type="component" value="Unassembled WGS sequence"/>
</dbReference>
<comment type="caution">
    <text evidence="5">The sequence shown here is derived from an EMBL/GenBank/DDBJ whole genome shotgun (WGS) entry which is preliminary data.</text>
</comment>
<dbReference type="CDD" id="cd08997">
    <property type="entry name" value="GH68"/>
    <property type="match status" value="1"/>
</dbReference>
<evidence type="ECO:0000256" key="1">
    <source>
        <dbReference type="ARBA" id="ARBA00006775"/>
    </source>
</evidence>
<keyword evidence="6" id="KW-1185">Reference proteome</keyword>
<feature type="chain" id="PRO_5045136484" evidence="4">
    <location>
        <begin position="33"/>
        <end position="447"/>
    </location>
</feature>
<dbReference type="InterPro" id="IPR023296">
    <property type="entry name" value="Glyco_hydro_beta-prop_sf"/>
</dbReference>
<gene>
    <name evidence="5" type="ORF">UFB30_11340</name>
</gene>
<dbReference type="GO" id="GO:0016787">
    <property type="term" value="F:hydrolase activity"/>
    <property type="evidence" value="ECO:0007669"/>
    <property type="project" value="UniProtKB-KW"/>
</dbReference>
<evidence type="ECO:0000313" key="5">
    <source>
        <dbReference type="EMBL" id="MDZ5712820.1"/>
    </source>
</evidence>
<protein>
    <submittedName>
        <fullName evidence="5">Glycoside hydrolase family 68 protein</fullName>
    </submittedName>
</protein>
<comment type="similarity">
    <text evidence="1 2">Belongs to the glycosyl hydrolase 68 family.</text>
</comment>
<name>A0ABU5KNI4_9BACL</name>
<dbReference type="RefSeq" id="WP_322421800.1">
    <property type="nucleotide sequence ID" value="NZ_JAXQNN010000003.1"/>
</dbReference>
<dbReference type="Pfam" id="PF02435">
    <property type="entry name" value="Glyco_hydro_68"/>
    <property type="match status" value="1"/>
</dbReference>
<dbReference type="InterPro" id="IPR003469">
    <property type="entry name" value="Glyco_hydro_68"/>
</dbReference>
<organism evidence="5 6">
    <name type="scientific">Jeotgalibacillus haloalkalitolerans</name>
    <dbReference type="NCBI Taxonomy" id="3104292"/>
    <lineage>
        <taxon>Bacteria</taxon>
        <taxon>Bacillati</taxon>
        <taxon>Bacillota</taxon>
        <taxon>Bacilli</taxon>
        <taxon>Bacillales</taxon>
        <taxon>Caryophanaceae</taxon>
        <taxon>Jeotgalibacillus</taxon>
    </lineage>
</organism>
<dbReference type="Gene3D" id="2.115.10.20">
    <property type="entry name" value="Glycosyl hydrolase domain, family 43"/>
    <property type="match status" value="1"/>
</dbReference>